<dbReference type="STRING" id="35608.A0A2U1P3B9"/>
<sequence>MKTKQKAIRRKLHDLDLSPSSCCEPSISTDVCLSTGTMQSSCETYKRNRSVFEEGSITASESNVTKKICKRRCNISCNHSVDNKVIGSSLVTQVSEKDMVPLPNRKDLEHTFNAPSLHEQRSSFTSKDFQYIHKQDPTTASNTQVTASIPSASNENLNTPDDTKNTKRGTKRSRRLTKDTALKRQRRITCNSSYAARDNTLIQDDRILNAPRNSKRIRFTQVTPPNFTMREYYTTANARQQRHTRQGPPNTYVSIGNCNQICKHCQALFWLDERAKRSSSRNPECYRCCNNGKHFNKNGKRLKREIVEKIKEILDTHNELVRLFRTARDKMQESNIPDFKLKLFGVVGSKQHDLPTGDSIGAIVFEGGPDVSTEYDVVIEKRDGQPQQIDKLNPHYMSLHFPLLFIHGELGYHLGLKLLDKAGETSDKEKQMSMKMYYAYQLYDRHQQYSLLLRAGRLFQEYVVTAYCSIEQQRLDYIRNNQKDIRNEYMAGLYDALSRGDVDAYMQDYPELTTADRPDVVDRVFERKIHDLVTFLRQSRPFGDVEAGTSDTMALSEARGKEIITQPDNTKLVDLKATDLDKTIYIKVYRKWTVTNKASLPTMHSCILLDQQVNVTEASTTKAEKKSTTARRPLFQDTQAEGKTPATKKTKKQD</sequence>
<evidence type="ECO:0000256" key="1">
    <source>
        <dbReference type="SAM" id="MobiDB-lite"/>
    </source>
</evidence>
<dbReference type="PANTHER" id="PTHR45786">
    <property type="entry name" value="DNA BINDING PROTEIN-LIKE"/>
    <property type="match status" value="1"/>
</dbReference>
<reference evidence="3 4" key="1">
    <citation type="journal article" date="2018" name="Mol. Plant">
        <title>The genome of Artemisia annua provides insight into the evolution of Asteraceae family and artemisinin biosynthesis.</title>
        <authorList>
            <person name="Shen Q."/>
            <person name="Zhang L."/>
            <person name="Liao Z."/>
            <person name="Wang S."/>
            <person name="Yan T."/>
            <person name="Shi P."/>
            <person name="Liu M."/>
            <person name="Fu X."/>
            <person name="Pan Q."/>
            <person name="Wang Y."/>
            <person name="Lv Z."/>
            <person name="Lu X."/>
            <person name="Zhang F."/>
            <person name="Jiang W."/>
            <person name="Ma Y."/>
            <person name="Chen M."/>
            <person name="Hao X."/>
            <person name="Li L."/>
            <person name="Tang Y."/>
            <person name="Lv G."/>
            <person name="Zhou Y."/>
            <person name="Sun X."/>
            <person name="Brodelius P.E."/>
            <person name="Rose J.K.C."/>
            <person name="Tang K."/>
        </authorList>
    </citation>
    <scope>NUCLEOTIDE SEQUENCE [LARGE SCALE GENOMIC DNA]</scope>
    <source>
        <strain evidence="4">cv. Huhao1</strain>
        <tissue evidence="3">Leaf</tissue>
    </source>
</reference>
<feature type="region of interest" description="Disordered" evidence="1">
    <location>
        <begin position="619"/>
        <end position="654"/>
    </location>
</feature>
<gene>
    <name evidence="3" type="ORF">CTI12_AA198250</name>
</gene>
<feature type="domain" description="Helitron helicase-like" evidence="2">
    <location>
        <begin position="437"/>
        <end position="500"/>
    </location>
</feature>
<evidence type="ECO:0000313" key="4">
    <source>
        <dbReference type="Proteomes" id="UP000245207"/>
    </source>
</evidence>
<protein>
    <recommendedName>
        <fullName evidence="2">Helitron helicase-like domain-containing protein</fullName>
    </recommendedName>
</protein>
<evidence type="ECO:0000313" key="3">
    <source>
        <dbReference type="EMBL" id="PWA80261.1"/>
    </source>
</evidence>
<dbReference type="PANTHER" id="PTHR45786:SF74">
    <property type="entry name" value="ATP-DEPENDENT DNA HELICASE"/>
    <property type="match status" value="1"/>
</dbReference>
<feature type="compositionally biased region" description="Basic residues" evidence="1">
    <location>
        <begin position="166"/>
        <end position="175"/>
    </location>
</feature>
<keyword evidence="4" id="KW-1185">Reference proteome</keyword>
<dbReference type="AlphaFoldDB" id="A0A2U1P3B9"/>
<dbReference type="Proteomes" id="UP000245207">
    <property type="component" value="Unassembled WGS sequence"/>
</dbReference>
<organism evidence="3 4">
    <name type="scientific">Artemisia annua</name>
    <name type="common">Sweet wormwood</name>
    <dbReference type="NCBI Taxonomy" id="35608"/>
    <lineage>
        <taxon>Eukaryota</taxon>
        <taxon>Viridiplantae</taxon>
        <taxon>Streptophyta</taxon>
        <taxon>Embryophyta</taxon>
        <taxon>Tracheophyta</taxon>
        <taxon>Spermatophyta</taxon>
        <taxon>Magnoliopsida</taxon>
        <taxon>eudicotyledons</taxon>
        <taxon>Gunneridae</taxon>
        <taxon>Pentapetalae</taxon>
        <taxon>asterids</taxon>
        <taxon>campanulids</taxon>
        <taxon>Asterales</taxon>
        <taxon>Asteraceae</taxon>
        <taxon>Asteroideae</taxon>
        <taxon>Anthemideae</taxon>
        <taxon>Artemisiinae</taxon>
        <taxon>Artemisia</taxon>
    </lineage>
</organism>
<feature type="compositionally biased region" description="Polar residues" evidence="1">
    <location>
        <begin position="137"/>
        <end position="160"/>
    </location>
</feature>
<dbReference type="EMBL" id="PKPP01001746">
    <property type="protein sequence ID" value="PWA80261.1"/>
    <property type="molecule type" value="Genomic_DNA"/>
</dbReference>
<accession>A0A2U1P3B9</accession>
<name>A0A2U1P3B9_ARTAN</name>
<comment type="caution">
    <text evidence="3">The sequence shown here is derived from an EMBL/GenBank/DDBJ whole genome shotgun (WGS) entry which is preliminary data.</text>
</comment>
<evidence type="ECO:0000259" key="2">
    <source>
        <dbReference type="Pfam" id="PF14214"/>
    </source>
</evidence>
<proteinExistence type="predicted"/>
<feature type="region of interest" description="Disordered" evidence="1">
    <location>
        <begin position="137"/>
        <end position="181"/>
    </location>
</feature>
<dbReference type="Pfam" id="PF14214">
    <property type="entry name" value="Helitron_like_N"/>
    <property type="match status" value="1"/>
</dbReference>
<dbReference type="OrthoDB" id="1928976at2759"/>
<dbReference type="InterPro" id="IPR025476">
    <property type="entry name" value="Helitron_helicase-like"/>
</dbReference>